<evidence type="ECO:0000313" key="1">
    <source>
        <dbReference type="EMBL" id="KAG8643094.1"/>
    </source>
</evidence>
<comment type="caution">
    <text evidence="1">The sequence shown here is derived from an EMBL/GenBank/DDBJ whole genome shotgun (WGS) entry which is preliminary data.</text>
</comment>
<dbReference type="Proteomes" id="UP000091857">
    <property type="component" value="Chromosome 11"/>
</dbReference>
<evidence type="ECO:0000313" key="2">
    <source>
        <dbReference type="Proteomes" id="UP000091857"/>
    </source>
</evidence>
<sequence>MLISLPTRFEAKVSAIEESCDLKSLSVAELISKLQTHEQRSNMRDEGIIEGAFQARQKGKQLVKEGKKSGNDKTINKRNFKTKGKKGRFPPRNICQRDNHMEKDCWYKDKGSI</sequence>
<name>A0ACB7GTM7_MANES</name>
<proteinExistence type="predicted"/>
<accession>A0ACB7GTM7</accession>
<dbReference type="EMBL" id="CM004397">
    <property type="protein sequence ID" value="KAG8643094.1"/>
    <property type="molecule type" value="Genomic_DNA"/>
</dbReference>
<protein>
    <submittedName>
        <fullName evidence="1">Uncharacterized protein</fullName>
    </submittedName>
</protein>
<reference evidence="2" key="1">
    <citation type="journal article" date="2016" name="Nat. Biotechnol.">
        <title>Sequencing wild and cultivated cassava and related species reveals extensive interspecific hybridization and genetic diversity.</title>
        <authorList>
            <person name="Bredeson J.V."/>
            <person name="Lyons J.B."/>
            <person name="Prochnik S.E."/>
            <person name="Wu G.A."/>
            <person name="Ha C.M."/>
            <person name="Edsinger-Gonzales E."/>
            <person name="Grimwood J."/>
            <person name="Schmutz J."/>
            <person name="Rabbi I.Y."/>
            <person name="Egesi C."/>
            <person name="Nauluvula P."/>
            <person name="Lebot V."/>
            <person name="Ndunguru J."/>
            <person name="Mkamilo G."/>
            <person name="Bart R.S."/>
            <person name="Setter T.L."/>
            <person name="Gleadow R.M."/>
            <person name="Kulakow P."/>
            <person name="Ferguson M.E."/>
            <person name="Rounsley S."/>
            <person name="Rokhsar D.S."/>
        </authorList>
    </citation>
    <scope>NUCLEOTIDE SEQUENCE [LARGE SCALE GENOMIC DNA]</scope>
    <source>
        <strain evidence="2">cv. AM560-2</strain>
    </source>
</reference>
<gene>
    <name evidence="1" type="ORF">MANES_11G002850v8</name>
</gene>
<organism evidence="1 2">
    <name type="scientific">Manihot esculenta</name>
    <name type="common">Cassava</name>
    <name type="synonym">Jatropha manihot</name>
    <dbReference type="NCBI Taxonomy" id="3983"/>
    <lineage>
        <taxon>Eukaryota</taxon>
        <taxon>Viridiplantae</taxon>
        <taxon>Streptophyta</taxon>
        <taxon>Embryophyta</taxon>
        <taxon>Tracheophyta</taxon>
        <taxon>Spermatophyta</taxon>
        <taxon>Magnoliopsida</taxon>
        <taxon>eudicotyledons</taxon>
        <taxon>Gunneridae</taxon>
        <taxon>Pentapetalae</taxon>
        <taxon>rosids</taxon>
        <taxon>fabids</taxon>
        <taxon>Malpighiales</taxon>
        <taxon>Euphorbiaceae</taxon>
        <taxon>Crotonoideae</taxon>
        <taxon>Manihoteae</taxon>
        <taxon>Manihot</taxon>
    </lineage>
</organism>
<keyword evidence="2" id="KW-1185">Reference proteome</keyword>